<evidence type="ECO:0008006" key="4">
    <source>
        <dbReference type="Google" id="ProtNLM"/>
    </source>
</evidence>
<sequence length="606" mass="62246">MNEQDLPPVAAPVLADAIDALSPRLRKRLDAMVGKAAAWEATADQATNTVTVTVDEDTRVVLTVRDGAVRAADDAVCSCLLAPACLHRAAVLGLAPVSEAPEDPGPPESPEAPESPSAEEAPDEPAALSPDQQAAVEALRAAAAELLDTGLVGAGLATEATLRRAVHTARAAGLHLPAAIGNRVAAQLRGYRGRAQDHSLPAYADELRALMATLHALSTSTDPATLQALRGTARRHHEKQGGLRLVGVFSEPVIAGSGMAGVVTCVVDTDGGAWSVPAVTPGGPAQVQNAYDGPVGLGGAALSHRELVRDGVIVSGAAASADGSLSHGAGVRAVRASGASWWDGPINARFAEPIGEQLERVLTGLAPRIGDDLLFVTATILGADAAATGPGTKPGDVPVRLGDRFAVLRGASDHKALAYADNLRILSQATGLRIRLIARLDPERPGVVLPIAVSPDPTQSILRLPEAWQGRVCLGVDRLHSSMITPGDDTPDRAAQLPPRPTDATAAIPLHHLRTAIERTAAGGRRAARLASVHDDARRLAAAGMPHAAAVLTHLATTAAAPDRDAYGRAVPETVGVFAQAWLGAALFASAAAAHLAVTAWGCREE</sequence>
<organism evidence="2 3">
    <name type="scientific">Catenulispora pinistramenti</name>
    <dbReference type="NCBI Taxonomy" id="2705254"/>
    <lineage>
        <taxon>Bacteria</taxon>
        <taxon>Bacillati</taxon>
        <taxon>Actinomycetota</taxon>
        <taxon>Actinomycetes</taxon>
        <taxon>Catenulisporales</taxon>
        <taxon>Catenulisporaceae</taxon>
        <taxon>Catenulispora</taxon>
    </lineage>
</organism>
<proteinExistence type="predicted"/>
<feature type="compositionally biased region" description="Low complexity" evidence="1">
    <location>
        <begin position="112"/>
        <end position="132"/>
    </location>
</feature>
<evidence type="ECO:0000313" key="2">
    <source>
        <dbReference type="EMBL" id="MBS2551838.1"/>
    </source>
</evidence>
<gene>
    <name evidence="2" type="ORF">KGQ19_33740</name>
</gene>
<accession>A0ABS5L0I5</accession>
<keyword evidence="3" id="KW-1185">Reference proteome</keyword>
<evidence type="ECO:0000256" key="1">
    <source>
        <dbReference type="SAM" id="MobiDB-lite"/>
    </source>
</evidence>
<dbReference type="EMBL" id="JAAFYZ010000157">
    <property type="protein sequence ID" value="MBS2551838.1"/>
    <property type="molecule type" value="Genomic_DNA"/>
</dbReference>
<comment type="caution">
    <text evidence="2">The sequence shown here is derived from an EMBL/GenBank/DDBJ whole genome shotgun (WGS) entry which is preliminary data.</text>
</comment>
<name>A0ABS5L0I5_9ACTN</name>
<evidence type="ECO:0000313" key="3">
    <source>
        <dbReference type="Proteomes" id="UP000730482"/>
    </source>
</evidence>
<feature type="region of interest" description="Disordered" evidence="1">
    <location>
        <begin position="97"/>
        <end position="132"/>
    </location>
</feature>
<dbReference type="RefSeq" id="WP_212016848.1">
    <property type="nucleotide sequence ID" value="NZ_JAAFYZ010000157.1"/>
</dbReference>
<reference evidence="2 3" key="1">
    <citation type="submission" date="2020-02" db="EMBL/GenBank/DDBJ databases">
        <title>Acidophilic actinobacteria isolated from forest soil.</title>
        <authorList>
            <person name="Golinska P."/>
        </authorList>
    </citation>
    <scope>NUCLEOTIDE SEQUENCE [LARGE SCALE GENOMIC DNA]</scope>
    <source>
        <strain evidence="2 3">NL8</strain>
    </source>
</reference>
<dbReference type="Proteomes" id="UP000730482">
    <property type="component" value="Unassembled WGS sequence"/>
</dbReference>
<protein>
    <recommendedName>
        <fullName evidence="4">SWIM-type domain-containing protein</fullName>
    </recommendedName>
</protein>